<evidence type="ECO:0000259" key="2">
    <source>
        <dbReference type="Pfam" id="PF02302"/>
    </source>
</evidence>
<evidence type="ECO:0000313" key="4">
    <source>
        <dbReference type="Proteomes" id="UP000198636"/>
    </source>
</evidence>
<dbReference type="AlphaFoldDB" id="A0A1G5KNW5"/>
<dbReference type="RefSeq" id="WP_091546359.1">
    <property type="nucleotide sequence ID" value="NZ_FMUS01000029.1"/>
</dbReference>
<feature type="domain" description="Phosphotransferase system EIIB component type 2/3" evidence="2">
    <location>
        <begin position="3"/>
        <end position="79"/>
    </location>
</feature>
<dbReference type="Pfam" id="PF02302">
    <property type="entry name" value="PTS_IIB"/>
    <property type="match status" value="1"/>
</dbReference>
<keyword evidence="4" id="KW-1185">Reference proteome</keyword>
<dbReference type="CDD" id="cd05563">
    <property type="entry name" value="PTS_IIB_ascorbate"/>
    <property type="match status" value="1"/>
</dbReference>
<dbReference type="SUPFAM" id="SSF52794">
    <property type="entry name" value="PTS system IIB component-like"/>
    <property type="match status" value="1"/>
</dbReference>
<dbReference type="STRING" id="1120976.SAMN03080606_03607"/>
<dbReference type="GO" id="GO:0009401">
    <property type="term" value="P:phosphoenolpyruvate-dependent sugar phosphotransferase system"/>
    <property type="evidence" value="ECO:0007669"/>
    <property type="project" value="InterPro"/>
</dbReference>
<reference evidence="3 4" key="1">
    <citation type="submission" date="2016-10" db="EMBL/GenBank/DDBJ databases">
        <authorList>
            <person name="de Groot N.N."/>
        </authorList>
    </citation>
    <scope>NUCLEOTIDE SEQUENCE [LARGE SCALE GENOMIC DNA]</scope>
    <source>
        <strain evidence="3 4">DSM 18978</strain>
    </source>
</reference>
<dbReference type="Proteomes" id="UP000198636">
    <property type="component" value="Unassembled WGS sequence"/>
</dbReference>
<organism evidence="3 4">
    <name type="scientific">Alkaliphilus peptidifermentans DSM 18978</name>
    <dbReference type="NCBI Taxonomy" id="1120976"/>
    <lineage>
        <taxon>Bacteria</taxon>
        <taxon>Bacillati</taxon>
        <taxon>Bacillota</taxon>
        <taxon>Clostridia</taxon>
        <taxon>Peptostreptococcales</taxon>
        <taxon>Natronincolaceae</taxon>
        <taxon>Alkaliphilus</taxon>
    </lineage>
</organism>
<dbReference type="GO" id="GO:0008982">
    <property type="term" value="F:protein-N(PI)-phosphohistidine-sugar phosphotransferase activity"/>
    <property type="evidence" value="ECO:0007669"/>
    <property type="project" value="InterPro"/>
</dbReference>
<dbReference type="Gene3D" id="3.40.50.2300">
    <property type="match status" value="1"/>
</dbReference>
<evidence type="ECO:0000313" key="3">
    <source>
        <dbReference type="EMBL" id="SCZ01788.1"/>
    </source>
</evidence>
<evidence type="ECO:0000256" key="1">
    <source>
        <dbReference type="ARBA" id="ARBA00022679"/>
    </source>
</evidence>
<dbReference type="OrthoDB" id="6603449at2"/>
<accession>A0A1G5KNW5</accession>
<dbReference type="InterPro" id="IPR003501">
    <property type="entry name" value="PTS_EIIB_2/3"/>
</dbReference>
<keyword evidence="1" id="KW-0808">Transferase</keyword>
<dbReference type="InterPro" id="IPR036095">
    <property type="entry name" value="PTS_EIIB-like_sf"/>
</dbReference>
<protein>
    <submittedName>
        <fullName evidence="3">PTS system, ascorbate-specific IIB component</fullName>
    </submittedName>
</protein>
<gene>
    <name evidence="3" type="ORF">SAMN03080606_03607</name>
</gene>
<sequence>MKKILVVCTSGLGTSLAMRLFIEKFARENNLNIWVEHSDIGSASYIKADLIIGAKQVIDCLPEQNQTETIALKDIVNRHYISERLFNSNIIQKWLNEKEGTQ</sequence>
<dbReference type="EMBL" id="FMUS01000029">
    <property type="protein sequence ID" value="SCZ01788.1"/>
    <property type="molecule type" value="Genomic_DNA"/>
</dbReference>
<name>A0A1G5KNW5_9FIRM</name>
<proteinExistence type="predicted"/>